<evidence type="ECO:0000313" key="2">
    <source>
        <dbReference type="EMBL" id="MDR6234769.1"/>
    </source>
</evidence>
<dbReference type="InterPro" id="IPR025570">
    <property type="entry name" value="DUF4337"/>
</dbReference>
<gene>
    <name evidence="2" type="ORF">QE440_002510</name>
</gene>
<dbReference type="AlphaFoldDB" id="A0AAJ2BI90"/>
<reference evidence="2" key="1">
    <citation type="submission" date="2023-08" db="EMBL/GenBank/DDBJ databases">
        <title>Functional and genomic diversity of the sorghum phyllosphere microbiome.</title>
        <authorList>
            <person name="Shade A."/>
        </authorList>
    </citation>
    <scope>NUCLEOTIDE SEQUENCE</scope>
    <source>
        <strain evidence="2">SORGH_AS_0201</strain>
    </source>
</reference>
<evidence type="ECO:0000256" key="1">
    <source>
        <dbReference type="SAM" id="MobiDB-lite"/>
    </source>
</evidence>
<proteinExistence type="predicted"/>
<dbReference type="EMBL" id="JAVJAF010000001">
    <property type="protein sequence ID" value="MDR6234769.1"/>
    <property type="molecule type" value="Genomic_DNA"/>
</dbReference>
<dbReference type="Pfam" id="PF14235">
    <property type="entry name" value="DUF4337"/>
    <property type="match status" value="1"/>
</dbReference>
<dbReference type="Proteomes" id="UP001268036">
    <property type="component" value="Unassembled WGS sequence"/>
</dbReference>
<name>A0AAJ2BI90_9PSED</name>
<sequence>MSSEYEVHGPHDHEVEHAAHGAHRRDSLTGRIAVTTAILATLGALCAYQGGNAESLALYYKNEEAHRQDRSRQPMGLLPGQR</sequence>
<comment type="caution">
    <text evidence="2">The sequence shown here is derived from an EMBL/GenBank/DDBJ whole genome shotgun (WGS) entry which is preliminary data.</text>
</comment>
<protein>
    <submittedName>
        <fullName evidence="2">Uncharacterized protein</fullName>
    </submittedName>
</protein>
<organism evidence="2 3">
    <name type="scientific">Pseudomonas oryzihabitans</name>
    <dbReference type="NCBI Taxonomy" id="47885"/>
    <lineage>
        <taxon>Bacteria</taxon>
        <taxon>Pseudomonadati</taxon>
        <taxon>Pseudomonadota</taxon>
        <taxon>Gammaproteobacteria</taxon>
        <taxon>Pseudomonadales</taxon>
        <taxon>Pseudomonadaceae</taxon>
        <taxon>Pseudomonas</taxon>
    </lineage>
</organism>
<evidence type="ECO:0000313" key="3">
    <source>
        <dbReference type="Proteomes" id="UP001268036"/>
    </source>
</evidence>
<feature type="region of interest" description="Disordered" evidence="1">
    <location>
        <begin position="1"/>
        <end position="27"/>
    </location>
</feature>
<accession>A0AAJ2BI90</accession>